<organism evidence="11 12">
    <name type="scientific">Perspicuibacillus lycopersici</name>
    <dbReference type="NCBI Taxonomy" id="1325689"/>
    <lineage>
        <taxon>Bacteria</taxon>
        <taxon>Bacillati</taxon>
        <taxon>Bacillota</taxon>
        <taxon>Bacilli</taxon>
        <taxon>Bacillales</taxon>
        <taxon>Bacillaceae</taxon>
        <taxon>Perspicuibacillus</taxon>
    </lineage>
</organism>
<comment type="caution">
    <text evidence="11">The sequence shown here is derived from an EMBL/GenBank/DDBJ whole genome shotgun (WGS) entry which is preliminary data.</text>
</comment>
<comment type="similarity">
    <text evidence="2 9">Belongs to the SLC41A transporter family.</text>
</comment>
<dbReference type="InterPro" id="IPR038076">
    <property type="entry name" value="MgtE_N_sf"/>
</dbReference>
<dbReference type="InterPro" id="IPR000644">
    <property type="entry name" value="CBS_dom"/>
</dbReference>
<name>A0AAE3LU36_9BACI</name>
<dbReference type="GO" id="GO:0046872">
    <property type="term" value="F:metal ion binding"/>
    <property type="evidence" value="ECO:0007669"/>
    <property type="project" value="UniProtKB-KW"/>
</dbReference>
<feature type="transmembrane region" description="Helical" evidence="9">
    <location>
        <begin position="361"/>
        <end position="382"/>
    </location>
</feature>
<evidence type="ECO:0000256" key="4">
    <source>
        <dbReference type="ARBA" id="ARBA00022692"/>
    </source>
</evidence>
<dbReference type="SUPFAM" id="SSF54631">
    <property type="entry name" value="CBS-domain pair"/>
    <property type="match status" value="1"/>
</dbReference>
<dbReference type="AlphaFoldDB" id="A0AAE3LU36"/>
<keyword evidence="6 9" id="KW-1133">Transmembrane helix</keyword>
<dbReference type="Gene3D" id="1.10.357.20">
    <property type="entry name" value="SLC41 divalent cation transporters, integral membrane domain"/>
    <property type="match status" value="1"/>
</dbReference>
<keyword evidence="5 9" id="KW-0460">Magnesium</keyword>
<dbReference type="Proteomes" id="UP001209318">
    <property type="component" value="Unassembled WGS sequence"/>
</dbReference>
<dbReference type="PANTHER" id="PTHR43773:SF1">
    <property type="entry name" value="MAGNESIUM TRANSPORTER MGTE"/>
    <property type="match status" value="1"/>
</dbReference>
<keyword evidence="9" id="KW-1003">Cell membrane</keyword>
<keyword evidence="8" id="KW-0129">CBS domain</keyword>
<dbReference type="GO" id="GO:0005886">
    <property type="term" value="C:plasma membrane"/>
    <property type="evidence" value="ECO:0007669"/>
    <property type="project" value="UniProtKB-SubCell"/>
</dbReference>
<dbReference type="PROSITE" id="PS51371">
    <property type="entry name" value="CBS"/>
    <property type="match status" value="2"/>
</dbReference>
<keyword evidence="12" id="KW-1185">Reference proteome</keyword>
<comment type="subcellular location">
    <subcellularLocation>
        <location evidence="9">Cell membrane</location>
        <topology evidence="9">Multi-pass membrane protein</topology>
    </subcellularLocation>
    <subcellularLocation>
        <location evidence="1">Membrane</location>
        <topology evidence="1">Multi-pass membrane protein</topology>
    </subcellularLocation>
</comment>
<feature type="transmembrane region" description="Helical" evidence="9">
    <location>
        <begin position="287"/>
        <end position="307"/>
    </location>
</feature>
<dbReference type="EMBL" id="JAOUSF010000006">
    <property type="protein sequence ID" value="MCU9615148.1"/>
    <property type="molecule type" value="Genomic_DNA"/>
</dbReference>
<evidence type="ECO:0000256" key="3">
    <source>
        <dbReference type="ARBA" id="ARBA00022448"/>
    </source>
</evidence>
<evidence type="ECO:0000256" key="5">
    <source>
        <dbReference type="ARBA" id="ARBA00022842"/>
    </source>
</evidence>
<dbReference type="SMART" id="SM00116">
    <property type="entry name" value="CBS"/>
    <property type="match status" value="2"/>
</dbReference>
<dbReference type="InterPro" id="IPR006669">
    <property type="entry name" value="MgtE_transporter"/>
</dbReference>
<dbReference type="RefSeq" id="WP_263074461.1">
    <property type="nucleotide sequence ID" value="NZ_JAOUSF010000006.1"/>
</dbReference>
<keyword evidence="7 9" id="KW-0472">Membrane</keyword>
<dbReference type="Gene3D" id="1.25.60.10">
    <property type="entry name" value="MgtE N-terminal domain-like"/>
    <property type="match status" value="1"/>
</dbReference>
<dbReference type="Pfam" id="PF00571">
    <property type="entry name" value="CBS"/>
    <property type="match status" value="2"/>
</dbReference>
<reference evidence="11" key="1">
    <citation type="submission" date="2022-10" db="EMBL/GenBank/DDBJ databases">
        <title>Description of Fervidibacillus gen. nov. in the family Fervidibacillaceae fam. nov. with two species, Fervidibacillus albus sp. nov., and Fervidibacillus halotolerans sp. nov., isolated from tidal flat sediments.</title>
        <authorList>
            <person name="Kwon K.K."/>
            <person name="Yang S.-H."/>
        </authorList>
    </citation>
    <scope>NUCLEOTIDE SEQUENCE</scope>
    <source>
        <strain evidence="11">JCM 19140</strain>
    </source>
</reference>
<evidence type="ECO:0000313" key="12">
    <source>
        <dbReference type="Proteomes" id="UP001209318"/>
    </source>
</evidence>
<evidence type="ECO:0000256" key="9">
    <source>
        <dbReference type="RuleBase" id="RU362011"/>
    </source>
</evidence>
<proteinExistence type="inferred from homology"/>
<dbReference type="InterPro" id="IPR006667">
    <property type="entry name" value="SLC41_membr_dom"/>
</dbReference>
<keyword evidence="4 9" id="KW-0812">Transmembrane</keyword>
<dbReference type="InterPro" id="IPR036739">
    <property type="entry name" value="SLC41_membr_dom_sf"/>
</dbReference>
<dbReference type="PANTHER" id="PTHR43773">
    <property type="entry name" value="MAGNESIUM TRANSPORTER MGTE"/>
    <property type="match status" value="1"/>
</dbReference>
<feature type="domain" description="CBS" evidence="10">
    <location>
        <begin position="141"/>
        <end position="204"/>
    </location>
</feature>
<protein>
    <recommendedName>
        <fullName evidence="9">Magnesium transporter MgtE</fullName>
    </recommendedName>
</protein>
<evidence type="ECO:0000259" key="10">
    <source>
        <dbReference type="PROSITE" id="PS51371"/>
    </source>
</evidence>
<dbReference type="SUPFAM" id="SSF158791">
    <property type="entry name" value="MgtE N-terminal domain-like"/>
    <property type="match status" value="1"/>
</dbReference>
<feature type="transmembrane region" description="Helical" evidence="9">
    <location>
        <begin position="313"/>
        <end position="340"/>
    </location>
</feature>
<keyword evidence="3 9" id="KW-0813">Transport</keyword>
<evidence type="ECO:0000256" key="1">
    <source>
        <dbReference type="ARBA" id="ARBA00004141"/>
    </source>
</evidence>
<feature type="transmembrane region" description="Helical" evidence="9">
    <location>
        <begin position="388"/>
        <end position="415"/>
    </location>
</feature>
<dbReference type="SMART" id="SM00924">
    <property type="entry name" value="MgtE_N"/>
    <property type="match status" value="1"/>
</dbReference>
<sequence>MNHLLSDDQLPLVVVKYLRENKKLELEKILDELQPYDIAILYTNIPAKFKTRFLHHLNNNILADVVQEVEDTDLQFEILNKLTLDKKGEVLNMMDNDDLASLLHDLSPEKTSALLAEMQLEESTIVQNIMKYPEETAGRLMTNRFVWIRNYYTIRDAVDKLKNFANYAETINYLYVVDENRKLVGVVSYRDLLLADASQRINDIMFERVISVSDYTDQEEAARLLERYDFLALPVVDENNILLGIVTFDDMLDVIIKEANEDIEKLSASGKAIDFDTKATVAAWRRLPWLVLLLIIGVLSGSIISYFEETLDLVVALAFFMPMISGMTGNTGTQSLAVVVRGLAGTDLDKKAIYRLIGREFVVGLIIGITCGILISLIAYFWQGNVYLGLVVGLSLFLTLIIGTLAGTVIPLILYRLKIDPAIASGPLITTLNDIFSLITYFSIATVFLQKLL</sequence>
<dbReference type="GO" id="GO:0015095">
    <property type="term" value="F:magnesium ion transmembrane transporter activity"/>
    <property type="evidence" value="ECO:0007669"/>
    <property type="project" value="UniProtKB-UniRule"/>
</dbReference>
<accession>A0AAE3LU36</accession>
<evidence type="ECO:0000256" key="6">
    <source>
        <dbReference type="ARBA" id="ARBA00022989"/>
    </source>
</evidence>
<dbReference type="Pfam" id="PF01769">
    <property type="entry name" value="MgtE"/>
    <property type="match status" value="1"/>
</dbReference>
<evidence type="ECO:0000256" key="8">
    <source>
        <dbReference type="PROSITE-ProRule" id="PRU00703"/>
    </source>
</evidence>
<evidence type="ECO:0000313" key="11">
    <source>
        <dbReference type="EMBL" id="MCU9615148.1"/>
    </source>
</evidence>
<dbReference type="CDD" id="cd04606">
    <property type="entry name" value="CBS_pair_Mg_transporter"/>
    <property type="match status" value="1"/>
</dbReference>
<feature type="transmembrane region" description="Helical" evidence="9">
    <location>
        <begin position="427"/>
        <end position="449"/>
    </location>
</feature>
<gene>
    <name evidence="11" type="primary">mgtE</name>
    <name evidence="11" type="ORF">OEV98_16550</name>
</gene>
<dbReference type="InterPro" id="IPR046342">
    <property type="entry name" value="CBS_dom_sf"/>
</dbReference>
<dbReference type="Pfam" id="PF03448">
    <property type="entry name" value="MgtE_N"/>
    <property type="match status" value="1"/>
</dbReference>
<dbReference type="NCBIfam" id="TIGR00400">
    <property type="entry name" value="mgtE"/>
    <property type="match status" value="1"/>
</dbReference>
<comment type="function">
    <text evidence="9">Acts as a magnesium transporter.</text>
</comment>
<comment type="subunit">
    <text evidence="9">Homodimer.</text>
</comment>
<dbReference type="Gene3D" id="3.10.580.10">
    <property type="entry name" value="CBS-domain"/>
    <property type="match status" value="1"/>
</dbReference>
<evidence type="ECO:0000256" key="7">
    <source>
        <dbReference type="ARBA" id="ARBA00023136"/>
    </source>
</evidence>
<dbReference type="SUPFAM" id="SSF161093">
    <property type="entry name" value="MgtE membrane domain-like"/>
    <property type="match status" value="1"/>
</dbReference>
<feature type="domain" description="CBS" evidence="10">
    <location>
        <begin position="205"/>
        <end position="263"/>
    </location>
</feature>
<evidence type="ECO:0000256" key="2">
    <source>
        <dbReference type="ARBA" id="ARBA00009749"/>
    </source>
</evidence>
<dbReference type="InterPro" id="IPR006668">
    <property type="entry name" value="Mg_transptr_MgtE_intracell_dom"/>
</dbReference>
<keyword evidence="9" id="KW-0479">Metal-binding</keyword>